<reference evidence="11 12" key="1">
    <citation type="journal article" date="2024" name="Nat. Commun.">
        <title>Phylogenomics reveals the evolutionary origins of lichenization in chlorophyte algae.</title>
        <authorList>
            <person name="Puginier C."/>
            <person name="Libourel C."/>
            <person name="Otte J."/>
            <person name="Skaloud P."/>
            <person name="Haon M."/>
            <person name="Grisel S."/>
            <person name="Petersen M."/>
            <person name="Berrin J.G."/>
            <person name="Delaux P.M."/>
            <person name="Dal Grande F."/>
            <person name="Keller J."/>
        </authorList>
    </citation>
    <scope>NUCLEOTIDE SEQUENCE [LARGE SCALE GENOMIC DNA]</scope>
    <source>
        <strain evidence="11 12">SAG 2145</strain>
    </source>
</reference>
<dbReference type="GO" id="GO:0030170">
    <property type="term" value="F:pyridoxal phosphate binding"/>
    <property type="evidence" value="ECO:0007669"/>
    <property type="project" value="InterPro"/>
</dbReference>
<comment type="caution">
    <text evidence="11">The sequence shown here is derived from an EMBL/GenBank/DDBJ whole genome shotgun (WGS) entry which is preliminary data.</text>
</comment>
<evidence type="ECO:0000256" key="9">
    <source>
        <dbReference type="SAM" id="MobiDB-lite"/>
    </source>
</evidence>
<dbReference type="Gene3D" id="3.90.1150.10">
    <property type="entry name" value="Aspartate Aminotransferase, domain 1"/>
    <property type="match status" value="1"/>
</dbReference>
<feature type="compositionally biased region" description="Polar residues" evidence="9">
    <location>
        <begin position="25"/>
        <end position="45"/>
    </location>
</feature>
<keyword evidence="4 8" id="KW-0032">Aminotransferase</keyword>
<comment type="similarity">
    <text evidence="2">Belongs to the class-I pyridoxal-phosphate-dependent aminotransferase family.</text>
</comment>
<evidence type="ECO:0000256" key="6">
    <source>
        <dbReference type="ARBA" id="ARBA00022898"/>
    </source>
</evidence>
<comment type="miscellaneous">
    <text evidence="8">In eukaryotes there are cytoplasmic, mitochondrial and chloroplastic isozymes.</text>
</comment>
<dbReference type="EC" id="2.6.1.1" evidence="8"/>
<dbReference type="PANTHER" id="PTHR11879:SF22">
    <property type="entry name" value="ASPARTATE AMINOTRANSFERASE, MITOCHONDRIAL"/>
    <property type="match status" value="1"/>
</dbReference>
<dbReference type="InterPro" id="IPR015422">
    <property type="entry name" value="PyrdxlP-dep_Trfase_small"/>
</dbReference>
<feature type="compositionally biased region" description="Polar residues" evidence="9">
    <location>
        <begin position="1"/>
        <end position="11"/>
    </location>
</feature>
<dbReference type="EMBL" id="JALJOS010000013">
    <property type="protein sequence ID" value="KAK9831671.1"/>
    <property type="molecule type" value="Genomic_DNA"/>
</dbReference>
<comment type="cofactor">
    <cofactor evidence="1">
        <name>pyridoxal 5'-phosphate</name>
        <dbReference type="ChEBI" id="CHEBI:597326"/>
    </cofactor>
</comment>
<evidence type="ECO:0000256" key="8">
    <source>
        <dbReference type="RuleBase" id="RU000480"/>
    </source>
</evidence>
<dbReference type="InterPro" id="IPR004838">
    <property type="entry name" value="NHTrfase_class1_PyrdxlP-BS"/>
</dbReference>
<name>A0AAW1REG2_9CHLO</name>
<dbReference type="InterPro" id="IPR000796">
    <property type="entry name" value="Asp_trans"/>
</dbReference>
<accession>A0AAW1REG2</accession>
<evidence type="ECO:0000256" key="1">
    <source>
        <dbReference type="ARBA" id="ARBA00001933"/>
    </source>
</evidence>
<keyword evidence="5 8" id="KW-0808">Transferase</keyword>
<feature type="region of interest" description="Disordered" evidence="9">
    <location>
        <begin position="1"/>
        <end position="45"/>
    </location>
</feature>
<dbReference type="InterPro" id="IPR015424">
    <property type="entry name" value="PyrdxlP-dep_Trfase"/>
</dbReference>
<evidence type="ECO:0000259" key="10">
    <source>
        <dbReference type="Pfam" id="PF00155"/>
    </source>
</evidence>
<evidence type="ECO:0000313" key="11">
    <source>
        <dbReference type="EMBL" id="KAK9831671.1"/>
    </source>
</evidence>
<dbReference type="FunFam" id="3.90.1150.10:FF:000001">
    <property type="entry name" value="Aspartate aminotransferase"/>
    <property type="match status" value="1"/>
</dbReference>
<keyword evidence="12" id="KW-1185">Reference proteome</keyword>
<dbReference type="AlphaFoldDB" id="A0AAW1REG2"/>
<dbReference type="GO" id="GO:0006520">
    <property type="term" value="P:amino acid metabolic process"/>
    <property type="evidence" value="ECO:0007669"/>
    <property type="project" value="InterPro"/>
</dbReference>
<evidence type="ECO:0000256" key="5">
    <source>
        <dbReference type="ARBA" id="ARBA00022679"/>
    </source>
</evidence>
<dbReference type="PANTHER" id="PTHR11879">
    <property type="entry name" value="ASPARTATE AMINOTRANSFERASE"/>
    <property type="match status" value="1"/>
</dbReference>
<feature type="domain" description="Aminotransferase class I/classII large" evidence="10">
    <location>
        <begin position="68"/>
        <end position="434"/>
    </location>
</feature>
<dbReference type="PROSITE" id="PS00105">
    <property type="entry name" value="AA_TRANSFER_CLASS_1"/>
    <property type="match status" value="1"/>
</dbReference>
<dbReference type="SUPFAM" id="SSF53383">
    <property type="entry name" value="PLP-dependent transferases"/>
    <property type="match status" value="1"/>
</dbReference>
<evidence type="ECO:0000313" key="12">
    <source>
        <dbReference type="Proteomes" id="UP001438707"/>
    </source>
</evidence>
<gene>
    <name evidence="11" type="ORF">WJX74_005312</name>
</gene>
<evidence type="ECO:0000256" key="7">
    <source>
        <dbReference type="ARBA" id="ARBA00049185"/>
    </source>
</evidence>
<dbReference type="Proteomes" id="UP001438707">
    <property type="component" value="Unassembled WGS sequence"/>
</dbReference>
<dbReference type="Pfam" id="PF00155">
    <property type="entry name" value="Aminotran_1_2"/>
    <property type="match status" value="1"/>
</dbReference>
<organism evidence="11 12">
    <name type="scientific">Apatococcus lobatus</name>
    <dbReference type="NCBI Taxonomy" id="904363"/>
    <lineage>
        <taxon>Eukaryota</taxon>
        <taxon>Viridiplantae</taxon>
        <taxon>Chlorophyta</taxon>
        <taxon>core chlorophytes</taxon>
        <taxon>Trebouxiophyceae</taxon>
        <taxon>Chlorellales</taxon>
        <taxon>Chlorellaceae</taxon>
        <taxon>Apatococcus</taxon>
    </lineage>
</organism>
<sequence>MAPHSQDSSSARRLKVLSGHVARGSESSPAIERQNTSAGQSVWSQVPQAPPDAILGVTEAFKADKSPKKLNLGVGAYRTEEGKPVVLDVVKEAEQRIVNSPTGDKEYLGIGGLPEFCRLSAQLAYGECSKVLQEGRVAVVQSLSGTGSLRVGGEFLAAHYPHKIIYLPTPTWANHNKIFPNAGLEVRKYRYYLPRTRLLDYEGMMEDLKSAPQGAVVLLHACAHNPTGVDPSPQQWEGIRSIIQQRQLLPFFDSAYQGFASGSLERDATAVRMFADAGMELLLSQSYAKNMGLYGERVGALSVVTTDPKTTKKVESQLKQVIRPMYSNPPRHGAAIVAMILGNPKLYEHWKVELKGMADRIITMREKLHQALVDQGAPGDWSFILKQIGMFSFTGLTKEQVTNMTNKWHIYMTFDGRISMAGLSASCCSYLAEAMIDSYKNA</sequence>
<dbReference type="CDD" id="cd00609">
    <property type="entry name" value="AAT_like"/>
    <property type="match status" value="1"/>
</dbReference>
<evidence type="ECO:0000256" key="4">
    <source>
        <dbReference type="ARBA" id="ARBA00022576"/>
    </source>
</evidence>
<dbReference type="Gene3D" id="3.40.640.10">
    <property type="entry name" value="Type I PLP-dependent aspartate aminotransferase-like (Major domain)"/>
    <property type="match status" value="1"/>
</dbReference>
<dbReference type="GO" id="GO:0005739">
    <property type="term" value="C:mitochondrion"/>
    <property type="evidence" value="ECO:0007669"/>
    <property type="project" value="TreeGrafter"/>
</dbReference>
<proteinExistence type="inferred from homology"/>
<dbReference type="PRINTS" id="PR00799">
    <property type="entry name" value="TRANSAMINASE"/>
</dbReference>
<dbReference type="NCBIfam" id="NF006719">
    <property type="entry name" value="PRK09257.1"/>
    <property type="match status" value="1"/>
</dbReference>
<dbReference type="InterPro" id="IPR015421">
    <property type="entry name" value="PyrdxlP-dep_Trfase_major"/>
</dbReference>
<dbReference type="InterPro" id="IPR004839">
    <property type="entry name" value="Aminotransferase_I/II_large"/>
</dbReference>
<evidence type="ECO:0000256" key="2">
    <source>
        <dbReference type="ARBA" id="ARBA00007441"/>
    </source>
</evidence>
<keyword evidence="6" id="KW-0663">Pyridoxal phosphate</keyword>
<dbReference type="FunFam" id="3.40.640.10:FF:000015">
    <property type="entry name" value="Aspartate aminotransferase"/>
    <property type="match status" value="1"/>
</dbReference>
<protein>
    <recommendedName>
        <fullName evidence="8">Aspartate aminotransferase</fullName>
        <ecNumber evidence="8">2.6.1.1</ecNumber>
    </recommendedName>
</protein>
<evidence type="ECO:0000256" key="3">
    <source>
        <dbReference type="ARBA" id="ARBA00011738"/>
    </source>
</evidence>
<comment type="subunit">
    <text evidence="3 8">Homodimer.</text>
</comment>
<dbReference type="GO" id="GO:0004069">
    <property type="term" value="F:L-aspartate:2-oxoglutarate aminotransferase activity"/>
    <property type="evidence" value="ECO:0007669"/>
    <property type="project" value="UniProtKB-EC"/>
</dbReference>
<comment type="catalytic activity">
    <reaction evidence="7 8">
        <text>L-aspartate + 2-oxoglutarate = oxaloacetate + L-glutamate</text>
        <dbReference type="Rhea" id="RHEA:21824"/>
        <dbReference type="ChEBI" id="CHEBI:16452"/>
        <dbReference type="ChEBI" id="CHEBI:16810"/>
        <dbReference type="ChEBI" id="CHEBI:29985"/>
        <dbReference type="ChEBI" id="CHEBI:29991"/>
        <dbReference type="EC" id="2.6.1.1"/>
    </reaction>
</comment>